<name>A0A6L2JCX7_TANCI</name>
<protein>
    <submittedName>
        <fullName evidence="2">Uncharacterized protein</fullName>
    </submittedName>
</protein>
<evidence type="ECO:0000313" key="2">
    <source>
        <dbReference type="EMBL" id="GEU33805.1"/>
    </source>
</evidence>
<feature type="compositionally biased region" description="Basic and acidic residues" evidence="1">
    <location>
        <begin position="1"/>
        <end position="15"/>
    </location>
</feature>
<gene>
    <name evidence="2" type="ORF">Tci_005783</name>
</gene>
<accession>A0A6L2JCX7</accession>
<dbReference type="AlphaFoldDB" id="A0A6L2JCX7"/>
<feature type="region of interest" description="Disordered" evidence="1">
    <location>
        <begin position="1"/>
        <end position="81"/>
    </location>
</feature>
<comment type="caution">
    <text evidence="2">The sequence shown here is derived from an EMBL/GenBank/DDBJ whole genome shotgun (WGS) entry which is preliminary data.</text>
</comment>
<reference evidence="2" key="1">
    <citation type="journal article" date="2019" name="Sci. Rep.">
        <title>Draft genome of Tanacetum cinerariifolium, the natural source of mosquito coil.</title>
        <authorList>
            <person name="Yamashiro T."/>
            <person name="Shiraishi A."/>
            <person name="Satake H."/>
            <person name="Nakayama K."/>
        </authorList>
    </citation>
    <scope>NUCLEOTIDE SEQUENCE</scope>
</reference>
<evidence type="ECO:0000256" key="1">
    <source>
        <dbReference type="SAM" id="MobiDB-lite"/>
    </source>
</evidence>
<sequence length="575" mass="65823">MKALIKDKNVMDKEVTNTVKDHKRKHDDDEEDNDKDPPAGLNQGKKTKRRRPKESESSKKPSSTKETPKGKAPTKGSKTSMFASAKELVKEPITKVVIDDAGDDQPPRPPTPDPEWNKHQVILDQPIQTWFTQMVSTSKDPITFNDLMATPIDFSKSNQQQQFDDLGDFVKEESWIDETGNDILRDCPNQAFLLNHWSILGFGPVYNLLKRTCTSSIELEYNIKECFKALINRLDWNNPEGDHCPFELKKPILLKGRSGHLTVAAEYFFNNDLEFLKSFDLEKNVPDQVEFRDTRERINFGPGAFTLTTNALFQANRVKVYDLDCDDVPNAQPSYMANISSYGSDALAEVHNPDNVDNNMINQESQQTAVQNYNSSAQQDALILSVIEQLKSHKAQELEPKLYDDPSPSYRPTKLEVLKELLKVSMVNTSLKKLKHHLVSFNVVVKERTTDTAITKGLWRFEHTKACFRDEIIPFVKALKDLFNTFDQYLIDELSEVQHVFHQMEQAVEQYHLESKTFDVKMNKVLNENERLLEQVMNKDIVNTIMNSTVDNASVNVHECETVSNSRLSFSTKRT</sequence>
<dbReference type="EMBL" id="BKCJ010000506">
    <property type="protein sequence ID" value="GEU33805.1"/>
    <property type="molecule type" value="Genomic_DNA"/>
</dbReference>
<feature type="region of interest" description="Disordered" evidence="1">
    <location>
        <begin position="98"/>
        <end position="117"/>
    </location>
</feature>
<organism evidence="2">
    <name type="scientific">Tanacetum cinerariifolium</name>
    <name type="common">Dalmatian daisy</name>
    <name type="synonym">Chrysanthemum cinerariifolium</name>
    <dbReference type="NCBI Taxonomy" id="118510"/>
    <lineage>
        <taxon>Eukaryota</taxon>
        <taxon>Viridiplantae</taxon>
        <taxon>Streptophyta</taxon>
        <taxon>Embryophyta</taxon>
        <taxon>Tracheophyta</taxon>
        <taxon>Spermatophyta</taxon>
        <taxon>Magnoliopsida</taxon>
        <taxon>eudicotyledons</taxon>
        <taxon>Gunneridae</taxon>
        <taxon>Pentapetalae</taxon>
        <taxon>asterids</taxon>
        <taxon>campanulids</taxon>
        <taxon>Asterales</taxon>
        <taxon>Asteraceae</taxon>
        <taxon>Asteroideae</taxon>
        <taxon>Anthemideae</taxon>
        <taxon>Anthemidinae</taxon>
        <taxon>Tanacetum</taxon>
    </lineage>
</organism>
<proteinExistence type="predicted"/>